<keyword evidence="1" id="KW-1133">Transmembrane helix</keyword>
<keyword evidence="1" id="KW-0812">Transmembrane</keyword>
<comment type="caution">
    <text evidence="2">The sequence shown here is derived from an EMBL/GenBank/DDBJ whole genome shotgun (WGS) entry which is preliminary data.</text>
</comment>
<dbReference type="EMBL" id="CAMPGE010025634">
    <property type="protein sequence ID" value="CAI2383370.1"/>
    <property type="molecule type" value="Genomic_DNA"/>
</dbReference>
<evidence type="ECO:0000256" key="1">
    <source>
        <dbReference type="SAM" id="Phobius"/>
    </source>
</evidence>
<feature type="transmembrane region" description="Helical" evidence="1">
    <location>
        <begin position="91"/>
        <end position="112"/>
    </location>
</feature>
<keyword evidence="1" id="KW-0472">Membrane</keyword>
<dbReference type="AlphaFoldDB" id="A0AAD1Y248"/>
<evidence type="ECO:0000313" key="3">
    <source>
        <dbReference type="Proteomes" id="UP001295684"/>
    </source>
</evidence>
<keyword evidence="3" id="KW-1185">Reference proteome</keyword>
<dbReference type="Proteomes" id="UP001295684">
    <property type="component" value="Unassembled WGS sequence"/>
</dbReference>
<name>A0AAD1Y248_EUPCR</name>
<proteinExistence type="predicted"/>
<gene>
    <name evidence="2" type="ORF">ECRASSUSDP1_LOCUS24869</name>
</gene>
<sequence>MLLTRNLRDIVQRVLGSQSLYDEEQPDLYKPLVNEKEEKEELQTTCSTLSSPLSTPVLFDSYLWSDRSLQYASTEEAEFEVDVSSSTAKKWLLGLIVANIVIYLIIGLLVAFSL</sequence>
<reference evidence="2" key="1">
    <citation type="submission" date="2023-07" db="EMBL/GenBank/DDBJ databases">
        <authorList>
            <consortium name="AG Swart"/>
            <person name="Singh M."/>
            <person name="Singh A."/>
            <person name="Seah K."/>
            <person name="Emmerich C."/>
        </authorList>
    </citation>
    <scope>NUCLEOTIDE SEQUENCE</scope>
    <source>
        <strain evidence="2">DP1</strain>
    </source>
</reference>
<evidence type="ECO:0000313" key="2">
    <source>
        <dbReference type="EMBL" id="CAI2383370.1"/>
    </source>
</evidence>
<accession>A0AAD1Y248</accession>
<protein>
    <submittedName>
        <fullName evidence="2">Uncharacterized protein</fullName>
    </submittedName>
</protein>
<organism evidence="2 3">
    <name type="scientific">Euplotes crassus</name>
    <dbReference type="NCBI Taxonomy" id="5936"/>
    <lineage>
        <taxon>Eukaryota</taxon>
        <taxon>Sar</taxon>
        <taxon>Alveolata</taxon>
        <taxon>Ciliophora</taxon>
        <taxon>Intramacronucleata</taxon>
        <taxon>Spirotrichea</taxon>
        <taxon>Hypotrichia</taxon>
        <taxon>Euplotida</taxon>
        <taxon>Euplotidae</taxon>
        <taxon>Moneuplotes</taxon>
    </lineage>
</organism>